<dbReference type="eggNOG" id="COG0596">
    <property type="taxonomic scope" value="Bacteria"/>
</dbReference>
<dbReference type="InterPro" id="IPR000073">
    <property type="entry name" value="AB_hydrolase_1"/>
</dbReference>
<dbReference type="AlphaFoldDB" id="B1C9T5"/>
<feature type="domain" description="AB hydrolase-1" evidence="1">
    <location>
        <begin position="19"/>
        <end position="255"/>
    </location>
</feature>
<dbReference type="Gene3D" id="3.40.50.1820">
    <property type="entry name" value="alpha/beta hydrolase"/>
    <property type="match status" value="1"/>
</dbReference>
<dbReference type="EMBL" id="ABIL02000006">
    <property type="protein sequence ID" value="EDS72151.1"/>
    <property type="molecule type" value="Genomic_DNA"/>
</dbReference>
<dbReference type="GO" id="GO:0016787">
    <property type="term" value="F:hydrolase activity"/>
    <property type="evidence" value="ECO:0007669"/>
    <property type="project" value="UniProtKB-KW"/>
</dbReference>
<reference evidence="2" key="1">
    <citation type="submission" date="2008-01" db="EMBL/GenBank/DDBJ databases">
        <authorList>
            <person name="Fulton L."/>
            <person name="Clifton S."/>
            <person name="Fulton B."/>
            <person name="Xu J."/>
            <person name="Minx P."/>
            <person name="Pepin K.H."/>
            <person name="Johnson M."/>
            <person name="Thiruvilangam P."/>
            <person name="Bhonagiri V."/>
            <person name="Nash W.E."/>
            <person name="Mardis E.R."/>
            <person name="Wilson R.K."/>
        </authorList>
    </citation>
    <scope>NUCLEOTIDE SEQUENCE [LARGE SCALE GENOMIC DNA]</scope>
    <source>
        <strain evidence="2">DSM 17244</strain>
    </source>
</reference>
<dbReference type="RefSeq" id="WP_007050621.1">
    <property type="nucleotide sequence ID" value="NZ_DS560019.1"/>
</dbReference>
<keyword evidence="2" id="KW-0378">Hydrolase</keyword>
<dbReference type="SUPFAM" id="SSF53474">
    <property type="entry name" value="alpha/beta-Hydrolases"/>
    <property type="match status" value="1"/>
</dbReference>
<dbReference type="HOGENOM" id="CLU_088923_0_0_9"/>
<dbReference type="InterPro" id="IPR029058">
    <property type="entry name" value="AB_hydrolase_fold"/>
</dbReference>
<evidence type="ECO:0000313" key="2">
    <source>
        <dbReference type="EMBL" id="EDS72151.1"/>
    </source>
</evidence>
<gene>
    <name evidence="2" type="ORF">ANASTE_01861</name>
</gene>
<keyword evidence="3" id="KW-1185">Reference proteome</keyword>
<sequence length="274" mass="31784">MFYIYKNIKIHYEIIGEGKPVIILHGLGCDSNQMKGCLEPIFKNHKNHKRVYIDLPGMGKSDDLLKYASSDKILEIILSFIENIVSEKFLIIGDSFGGYLARGVLSKLNKKVDGIMLLCPVVIPNEKNRNLPNSKVKFIDENFINELDNKYKNDFLEYGVIVDRKVYDRYVKEIQPGLKISDEDFINLLKENYDFSFDVDNEIHKIKYNKPALFITGRQDNCVGYNDLWNLMGDYKRASFSVIDMAGHNLQIEQPQIFNALVDSWLYSIENYRI</sequence>
<dbReference type="Pfam" id="PF00561">
    <property type="entry name" value="Abhydrolase_1"/>
    <property type="match status" value="1"/>
</dbReference>
<organism evidence="2 3">
    <name type="scientific">Anaerofustis stercorihominis DSM 17244</name>
    <dbReference type="NCBI Taxonomy" id="445971"/>
    <lineage>
        <taxon>Bacteria</taxon>
        <taxon>Bacillati</taxon>
        <taxon>Bacillota</taxon>
        <taxon>Clostridia</taxon>
        <taxon>Eubacteriales</taxon>
        <taxon>Eubacteriaceae</taxon>
        <taxon>Anaerofustis</taxon>
    </lineage>
</organism>
<dbReference type="PRINTS" id="PR00111">
    <property type="entry name" value="ABHYDROLASE"/>
</dbReference>
<proteinExistence type="predicted"/>
<dbReference type="Proteomes" id="UP000005178">
    <property type="component" value="Unassembled WGS sequence"/>
</dbReference>
<dbReference type="PANTHER" id="PTHR43798:SF6">
    <property type="entry name" value="HYDROLASE, PUTATIVE (AFU_ORTHOLOGUE AFUA_4G13070)-RELATED"/>
    <property type="match status" value="1"/>
</dbReference>
<evidence type="ECO:0000313" key="3">
    <source>
        <dbReference type="Proteomes" id="UP000005178"/>
    </source>
</evidence>
<dbReference type="PANTHER" id="PTHR43798">
    <property type="entry name" value="MONOACYLGLYCEROL LIPASE"/>
    <property type="match status" value="1"/>
</dbReference>
<comment type="caution">
    <text evidence="2">The sequence shown here is derived from an EMBL/GenBank/DDBJ whole genome shotgun (WGS) entry which is preliminary data.</text>
</comment>
<dbReference type="OrthoDB" id="9775557at2"/>
<protein>
    <submittedName>
        <fullName evidence="2">Hydrolase, alpha/beta domain protein</fullName>
    </submittedName>
</protein>
<evidence type="ECO:0000259" key="1">
    <source>
        <dbReference type="Pfam" id="PF00561"/>
    </source>
</evidence>
<dbReference type="InterPro" id="IPR050266">
    <property type="entry name" value="AB_hydrolase_sf"/>
</dbReference>
<dbReference type="GeneID" id="98000906"/>
<dbReference type="STRING" id="445971.ANASTE_01861"/>
<accession>B1C9T5</accession>
<reference evidence="2" key="2">
    <citation type="submission" date="2013-08" db="EMBL/GenBank/DDBJ databases">
        <title>Draft genome sequence of Anaerofustis stercorihominis (DSM 17244).</title>
        <authorList>
            <person name="Sudarsanam P."/>
            <person name="Ley R."/>
            <person name="Guruge J."/>
            <person name="Turnbaugh P.J."/>
            <person name="Mahowald M."/>
            <person name="Liep D."/>
            <person name="Gordon J."/>
        </authorList>
    </citation>
    <scope>NUCLEOTIDE SEQUENCE</scope>
    <source>
        <strain evidence="2">DSM 17244</strain>
    </source>
</reference>
<name>B1C9T5_9FIRM</name>